<dbReference type="EMBL" id="CABVHQ010000009">
    <property type="protein sequence ID" value="VVN84255.1"/>
    <property type="molecule type" value="Genomic_DNA"/>
</dbReference>
<feature type="region of interest" description="Disordered" evidence="2">
    <location>
        <begin position="291"/>
        <end position="337"/>
    </location>
</feature>
<dbReference type="InterPro" id="IPR056823">
    <property type="entry name" value="TEN-like_YD-shell"/>
</dbReference>
<dbReference type="InterPro" id="IPR022385">
    <property type="entry name" value="Rhs_assc_core"/>
</dbReference>
<sequence>MAAPETLLCRYVYDALDRLTGLVPSEQEQVQRFYNIEHLVTELQGQTSRTVFQQGTQLLALQQREGDELNSQLLATDQQRSVLHAIDGTPRPQKTYTPYGHRRAESGLSSLLGFNGERPDPVTGHYLLGNGHRAFNPVLMRFNSPDRLSPFGRGGLNPYAYCLGDPVNFSDPTGREAWQPWMFVGLSLLGFISGGVGLLSAGVAGAGLKTTSVFASAAASKKAVYSGAVSAALGFGGAGVGVTRSIMNATDPGNSAQDPLLITMAALSVLSLVAAGVSAGYSFRAHRLNKAGAKGSDSSKSISPPRSSVSSNNISGRSQTPFEPSARPPTPGIDLDAYDWMSPEIKAALNNFGGGSQSPRNSTPRNSITEIRRT</sequence>
<evidence type="ECO:0000259" key="4">
    <source>
        <dbReference type="Pfam" id="PF25023"/>
    </source>
</evidence>
<dbReference type="NCBIfam" id="TIGR03696">
    <property type="entry name" value="Rhs_assc_core"/>
    <property type="match status" value="1"/>
</dbReference>
<reference evidence="5 6" key="1">
    <citation type="submission" date="2019-09" db="EMBL/GenBank/DDBJ databases">
        <authorList>
            <person name="Chandra G."/>
            <person name="Truman W A."/>
        </authorList>
    </citation>
    <scope>NUCLEOTIDE SEQUENCE [LARGE SCALE GENOMIC DNA]</scope>
    <source>
        <strain evidence="5">PS691</strain>
    </source>
</reference>
<feature type="transmembrane region" description="Helical" evidence="3">
    <location>
        <begin position="224"/>
        <end position="247"/>
    </location>
</feature>
<accession>A0A5E7B010</accession>
<feature type="compositionally biased region" description="Polar residues" evidence="2">
    <location>
        <begin position="357"/>
        <end position="374"/>
    </location>
</feature>
<keyword evidence="3" id="KW-1133">Transmembrane helix</keyword>
<keyword evidence="3" id="KW-0472">Membrane</keyword>
<dbReference type="SUPFAM" id="SSF56399">
    <property type="entry name" value="ADP-ribosylation"/>
    <property type="match status" value="1"/>
</dbReference>
<keyword evidence="1" id="KW-0677">Repeat</keyword>
<feature type="domain" description="Teneurin-like YD-shell" evidence="4">
    <location>
        <begin position="9"/>
        <end position="146"/>
    </location>
</feature>
<evidence type="ECO:0000256" key="2">
    <source>
        <dbReference type="SAM" id="MobiDB-lite"/>
    </source>
</evidence>
<evidence type="ECO:0000313" key="6">
    <source>
        <dbReference type="Proteomes" id="UP000337909"/>
    </source>
</evidence>
<feature type="transmembrane region" description="Helical" evidence="3">
    <location>
        <begin position="181"/>
        <end position="203"/>
    </location>
</feature>
<dbReference type="Gene3D" id="2.180.10.10">
    <property type="entry name" value="RHS repeat-associated core"/>
    <property type="match status" value="1"/>
</dbReference>
<dbReference type="PANTHER" id="PTHR32305:SF15">
    <property type="entry name" value="PROTEIN RHSA-RELATED"/>
    <property type="match status" value="1"/>
</dbReference>
<dbReference type="Proteomes" id="UP000337909">
    <property type="component" value="Unassembled WGS sequence"/>
</dbReference>
<evidence type="ECO:0000256" key="1">
    <source>
        <dbReference type="ARBA" id="ARBA00022737"/>
    </source>
</evidence>
<dbReference type="OrthoDB" id="5905222at2"/>
<name>A0A5E7B010_PSEFL</name>
<feature type="transmembrane region" description="Helical" evidence="3">
    <location>
        <begin position="259"/>
        <end position="281"/>
    </location>
</feature>
<protein>
    <recommendedName>
        <fullName evidence="4">Teneurin-like YD-shell domain-containing protein</fullName>
    </recommendedName>
</protein>
<organism evidence="5 6">
    <name type="scientific">Pseudomonas fluorescens</name>
    <dbReference type="NCBI Taxonomy" id="294"/>
    <lineage>
        <taxon>Bacteria</taxon>
        <taxon>Pseudomonadati</taxon>
        <taxon>Pseudomonadota</taxon>
        <taxon>Gammaproteobacteria</taxon>
        <taxon>Pseudomonadales</taxon>
        <taxon>Pseudomonadaceae</taxon>
        <taxon>Pseudomonas</taxon>
    </lineage>
</organism>
<keyword evidence="3" id="KW-0812">Transmembrane</keyword>
<feature type="compositionally biased region" description="Low complexity" evidence="2">
    <location>
        <begin position="294"/>
        <end position="318"/>
    </location>
</feature>
<evidence type="ECO:0000313" key="5">
    <source>
        <dbReference type="EMBL" id="VVN84255.1"/>
    </source>
</evidence>
<evidence type="ECO:0000256" key="3">
    <source>
        <dbReference type="SAM" id="Phobius"/>
    </source>
</evidence>
<gene>
    <name evidence="5" type="ORF">PS691_01337</name>
</gene>
<dbReference type="PANTHER" id="PTHR32305">
    <property type="match status" value="1"/>
</dbReference>
<proteinExistence type="predicted"/>
<dbReference type="Pfam" id="PF25023">
    <property type="entry name" value="TEN_YD-shell"/>
    <property type="match status" value="1"/>
</dbReference>
<feature type="region of interest" description="Disordered" evidence="2">
    <location>
        <begin position="349"/>
        <end position="374"/>
    </location>
</feature>
<dbReference type="AlphaFoldDB" id="A0A5E7B010"/>
<dbReference type="RefSeq" id="WP_150641403.1">
    <property type="nucleotide sequence ID" value="NZ_CABVHQ010000009.1"/>
</dbReference>
<dbReference type="InterPro" id="IPR050708">
    <property type="entry name" value="T6SS_VgrG/RHS"/>
</dbReference>